<dbReference type="EMBL" id="GL380093">
    <property type="protein sequence ID" value="EGT46202.1"/>
    <property type="molecule type" value="Genomic_DNA"/>
</dbReference>
<feature type="transmembrane region" description="Helical" evidence="1">
    <location>
        <begin position="30"/>
        <end position="55"/>
    </location>
</feature>
<protein>
    <recommendedName>
        <fullName evidence="4">Seven TM Receptor</fullName>
    </recommendedName>
</protein>
<gene>
    <name evidence="2" type="ORF">CAEBREN_07584</name>
</gene>
<dbReference type="HOGENOM" id="CLU_036335_4_2_1"/>
<keyword evidence="3" id="KW-1185">Reference proteome</keyword>
<dbReference type="Proteomes" id="UP000008068">
    <property type="component" value="Unassembled WGS sequence"/>
</dbReference>
<feature type="transmembrane region" description="Helical" evidence="1">
    <location>
        <begin position="75"/>
        <end position="95"/>
    </location>
</feature>
<dbReference type="InParanoid" id="G0P652"/>
<keyword evidence="1" id="KW-1133">Transmembrane helix</keyword>
<dbReference type="AlphaFoldDB" id="G0P652"/>
<accession>G0P652</accession>
<dbReference type="PANTHER" id="PTHR46178:SF3">
    <property type="entry name" value="SEVEN TM RECEPTOR"/>
    <property type="match status" value="1"/>
</dbReference>
<evidence type="ECO:0000313" key="2">
    <source>
        <dbReference type="EMBL" id="EGT46202.1"/>
    </source>
</evidence>
<dbReference type="OMA" id="CHNINGA"/>
<dbReference type="SUPFAM" id="SSF81321">
    <property type="entry name" value="Family A G protein-coupled receptor-like"/>
    <property type="match status" value="1"/>
</dbReference>
<dbReference type="eggNOG" id="ENOG502T1PX">
    <property type="taxonomic scope" value="Eukaryota"/>
</dbReference>
<keyword evidence="1" id="KW-0472">Membrane</keyword>
<evidence type="ECO:0000313" key="3">
    <source>
        <dbReference type="Proteomes" id="UP000008068"/>
    </source>
</evidence>
<dbReference type="Pfam" id="PF10326">
    <property type="entry name" value="7TM_GPCR_Str"/>
    <property type="match status" value="1"/>
</dbReference>
<keyword evidence="1" id="KW-0812">Transmembrane</keyword>
<reference evidence="3" key="1">
    <citation type="submission" date="2011-07" db="EMBL/GenBank/DDBJ databases">
        <authorList>
            <consortium name="Caenorhabditis brenneri Sequencing and Analysis Consortium"/>
            <person name="Wilson R.K."/>
        </authorList>
    </citation>
    <scope>NUCLEOTIDE SEQUENCE [LARGE SCALE GENOMIC DNA]</scope>
    <source>
        <strain evidence="3">PB2801</strain>
    </source>
</reference>
<feature type="transmembrane region" description="Helical" evidence="1">
    <location>
        <begin position="228"/>
        <end position="248"/>
    </location>
</feature>
<feature type="transmembrane region" description="Helical" evidence="1">
    <location>
        <begin position="142"/>
        <end position="166"/>
    </location>
</feature>
<dbReference type="STRING" id="135651.G0P652"/>
<sequence length="286" mass="32936">MEIVGRAFCHNINGALLYFSFNNWLDSEDFLLYVITFWAGFYIQIVSYVAMQFVYRYLCLFHASIAKKFDGVRSIILILLTWIPGVIHMVLLAVLCRPDEYADEIFRDAILEKYELDVTHLARISIIPYSSSGQTRWNQLSLLLYGVFVTFSHYSVILYCGFMMHFNMKKELKKFSVSNQKLQMQFFKALIAQSIGPTLFLVFPIAPILLTPLIQPWIGIPLDWPTGWLFSMIGVFSPFDSIAFMYIVKEYTIVLKKKLCCFKGSILSVSTATSSSEGVFKRRSES</sequence>
<evidence type="ECO:0000256" key="1">
    <source>
        <dbReference type="SAM" id="Phobius"/>
    </source>
</evidence>
<dbReference type="OrthoDB" id="5893643at2759"/>
<evidence type="ECO:0008006" key="4">
    <source>
        <dbReference type="Google" id="ProtNLM"/>
    </source>
</evidence>
<feature type="transmembrane region" description="Helical" evidence="1">
    <location>
        <begin position="186"/>
        <end position="208"/>
    </location>
</feature>
<dbReference type="PANTHER" id="PTHR46178">
    <property type="entry name" value="SEVEN TM RECEPTOR"/>
    <property type="match status" value="1"/>
</dbReference>
<proteinExistence type="predicted"/>
<name>G0P652_CAEBE</name>
<organism evidence="3">
    <name type="scientific">Caenorhabditis brenneri</name>
    <name type="common">Nematode worm</name>
    <dbReference type="NCBI Taxonomy" id="135651"/>
    <lineage>
        <taxon>Eukaryota</taxon>
        <taxon>Metazoa</taxon>
        <taxon>Ecdysozoa</taxon>
        <taxon>Nematoda</taxon>
        <taxon>Chromadorea</taxon>
        <taxon>Rhabditida</taxon>
        <taxon>Rhabditina</taxon>
        <taxon>Rhabditomorpha</taxon>
        <taxon>Rhabditoidea</taxon>
        <taxon>Rhabditidae</taxon>
        <taxon>Peloderinae</taxon>
        <taxon>Caenorhabditis</taxon>
    </lineage>
</organism>
<dbReference type="InterPro" id="IPR019428">
    <property type="entry name" value="7TM_GPCR_serpentine_rcpt_Str"/>
</dbReference>